<dbReference type="InterPro" id="IPR000674">
    <property type="entry name" value="Ald_Oxase/Xan_DH_a/b"/>
</dbReference>
<dbReference type="EMBL" id="RQXU01000039">
    <property type="protein sequence ID" value="RRH80396.1"/>
    <property type="molecule type" value="Genomic_DNA"/>
</dbReference>
<accession>A0A3P3E2T9</accession>
<dbReference type="PIRSF" id="PIRSF036389">
    <property type="entry name" value="IOR_B"/>
    <property type="match status" value="1"/>
</dbReference>
<dbReference type="Gene3D" id="3.30.365.10">
    <property type="entry name" value="Aldehyde oxidase/xanthine dehydrogenase, molybdopterin binding domain"/>
    <property type="match status" value="4"/>
</dbReference>
<dbReference type="PANTHER" id="PTHR47495">
    <property type="entry name" value="ALDEHYDE DEHYDROGENASE"/>
    <property type="match status" value="1"/>
</dbReference>
<dbReference type="InterPro" id="IPR037165">
    <property type="entry name" value="AldOxase/xan_DH_Mopterin-bd_sf"/>
</dbReference>
<dbReference type="InterPro" id="IPR052516">
    <property type="entry name" value="N-heterocyclic_Hydroxylase"/>
</dbReference>
<evidence type="ECO:0000259" key="1">
    <source>
        <dbReference type="SMART" id="SM01008"/>
    </source>
</evidence>
<evidence type="ECO:0000313" key="3">
    <source>
        <dbReference type="Proteomes" id="UP000271590"/>
    </source>
</evidence>
<evidence type="ECO:0000313" key="2">
    <source>
        <dbReference type="EMBL" id="RRH80396.1"/>
    </source>
</evidence>
<dbReference type="Pfam" id="PF20256">
    <property type="entry name" value="MoCoBD_2"/>
    <property type="match status" value="2"/>
</dbReference>
<dbReference type="InterPro" id="IPR012368">
    <property type="entry name" value="OxRdtase_Mopterin-bd_su_IorB"/>
</dbReference>
<dbReference type="InterPro" id="IPR046867">
    <property type="entry name" value="AldOxase/xan_DH_MoCoBD2"/>
</dbReference>
<comment type="caution">
    <text evidence="2">The sequence shown here is derived from an EMBL/GenBank/DDBJ whole genome shotgun (WGS) entry which is preliminary data.</text>
</comment>
<gene>
    <name evidence="2" type="ORF">EH244_30730</name>
</gene>
<protein>
    <submittedName>
        <fullName evidence="2">Xanthine dehydrogenase family protein molybdopterin-binding subunit</fullName>
    </submittedName>
</protein>
<dbReference type="AlphaFoldDB" id="A0A3P3E2T9"/>
<reference evidence="2 3" key="1">
    <citation type="submission" date="2018-11" db="EMBL/GenBank/DDBJ databases">
        <title>The genome of Variovorax sp T529.</title>
        <authorList>
            <person name="Gao J."/>
        </authorList>
    </citation>
    <scope>NUCLEOTIDE SEQUENCE [LARGE SCALE GENOMIC DNA]</scope>
    <source>
        <strain evidence="2 3">T529</strain>
    </source>
</reference>
<feature type="domain" description="Aldehyde oxidase/xanthine dehydrogenase a/b hammerhead" evidence="1">
    <location>
        <begin position="211"/>
        <end position="289"/>
    </location>
</feature>
<sequence length="723" mass="76497">MNASSHDISRRVFLAASSSLSLGVIFNATGATGILSSSEKRAPFEPNAFIRIDPDDSVTLTMPRVEMGQGTYTALSMLIAEELEIPLARIKLAHAPPDASRYGNPRAGGAQITGGSNSVQGAWEPLRTAGAMARVMLVEAAAQEWRVAAAECSVQDGVVIHAPSGRQLAYGQLSQRAAGLPLPQQVTLKAPETFKLIGRPVKRLDAAEKVDGRARYGIDARLPKMRYAAVAASPALGGKLVSVDDRAVLALPGVRQVVRIDNAVAVIGDHSWAAKQGLAALKVVWDDGSAASMSTAGIRKKLEDGLARQDAAVARAQGDTDAALRGAAKRLTAIYHSPFLAHAAMEPINCTVDLRADGCEVWVGTQAPTRARDAAVRASGLAADKIRIHNHLIGGGFGRRLEADYVEQSVALSRNVQGPVQFIWSREEDIQHDILRPAYADQLSAAIDAQGRPTAITHRVVGSSIMARVAPPLFRNGLDHDAVEAGLGPYEWPASRLDYVREEPGVGMVTGWWRGVGPTHNCFVVESFVDELASMAEKDPVAYRLALLPERSRARAVLELAVRKAGWDAPLHAAAANGARRGRGVAVLAAFGSYMAQVVEVTVAASGEIAVDRVVCAVDCGMVVNPDTVEAQVEGGIHFGVSAALWGEITIKAGRVEQSNFHDYRVLRLSEAPKVEVHIAPSREAPGGIGEPGTSVVLAALANAVSAATGQRLRSLPLRPTSA</sequence>
<dbReference type="Proteomes" id="UP000271590">
    <property type="component" value="Unassembled WGS sequence"/>
</dbReference>
<dbReference type="InterPro" id="IPR008274">
    <property type="entry name" value="AldOxase/xan_DH_MoCoBD1"/>
</dbReference>
<name>A0A3P3E2T9_9BURK</name>
<organism evidence="2 3">
    <name type="scientific">Variovorax beijingensis</name>
    <dbReference type="NCBI Taxonomy" id="2496117"/>
    <lineage>
        <taxon>Bacteria</taxon>
        <taxon>Pseudomonadati</taxon>
        <taxon>Pseudomonadota</taxon>
        <taxon>Betaproteobacteria</taxon>
        <taxon>Burkholderiales</taxon>
        <taxon>Comamonadaceae</taxon>
        <taxon>Variovorax</taxon>
    </lineage>
</organism>
<proteinExistence type="predicted"/>
<dbReference type="SUPFAM" id="SSF56003">
    <property type="entry name" value="Molybdenum cofactor-binding domain"/>
    <property type="match status" value="2"/>
</dbReference>
<dbReference type="Pfam" id="PF02738">
    <property type="entry name" value="MoCoBD_1"/>
    <property type="match status" value="1"/>
</dbReference>
<dbReference type="RefSeq" id="WP_124962064.1">
    <property type="nucleotide sequence ID" value="NZ_RQXU01000039.1"/>
</dbReference>
<dbReference type="SMART" id="SM01008">
    <property type="entry name" value="Ald_Xan_dh_C"/>
    <property type="match status" value="1"/>
</dbReference>
<dbReference type="PANTHER" id="PTHR47495:SF2">
    <property type="entry name" value="ALDEHYDE DEHYDROGENASE"/>
    <property type="match status" value="1"/>
</dbReference>
<dbReference type="GO" id="GO:0016491">
    <property type="term" value="F:oxidoreductase activity"/>
    <property type="evidence" value="ECO:0007669"/>
    <property type="project" value="InterPro"/>
</dbReference>
<dbReference type="Gene3D" id="3.90.1170.50">
    <property type="entry name" value="Aldehyde oxidase/xanthine dehydrogenase, a/b hammerhead"/>
    <property type="match status" value="1"/>
</dbReference>